<dbReference type="GO" id="GO:0016787">
    <property type="term" value="F:hydrolase activity"/>
    <property type="evidence" value="ECO:0007669"/>
    <property type="project" value="UniProtKB-ARBA"/>
</dbReference>
<dbReference type="Pfam" id="PF01663">
    <property type="entry name" value="Phosphodiest"/>
    <property type="match status" value="1"/>
</dbReference>
<dbReference type="AlphaFoldDB" id="A0A5M9H7K0"/>
<accession>A0A5M9H7K0</accession>
<dbReference type="InterPro" id="IPR017850">
    <property type="entry name" value="Alkaline_phosphatase_core_sf"/>
</dbReference>
<gene>
    <name evidence="1" type="ORF">F1649_10535</name>
</gene>
<organism evidence="1 2">
    <name type="scientific">Arcticibacter tournemirensis</name>
    <dbReference type="NCBI Taxonomy" id="699437"/>
    <lineage>
        <taxon>Bacteria</taxon>
        <taxon>Pseudomonadati</taxon>
        <taxon>Bacteroidota</taxon>
        <taxon>Sphingobacteriia</taxon>
        <taxon>Sphingobacteriales</taxon>
        <taxon>Sphingobacteriaceae</taxon>
        <taxon>Arcticibacter</taxon>
    </lineage>
</organism>
<dbReference type="EMBL" id="VWNE01000014">
    <property type="protein sequence ID" value="KAA8482913.1"/>
    <property type="molecule type" value="Genomic_DNA"/>
</dbReference>
<dbReference type="InterPro" id="IPR002591">
    <property type="entry name" value="Phosphodiest/P_Trfase"/>
</dbReference>
<proteinExistence type="predicted"/>
<dbReference type="Proteomes" id="UP000322918">
    <property type="component" value="Unassembled WGS sequence"/>
</dbReference>
<comment type="caution">
    <text evidence="1">The sequence shown here is derived from an EMBL/GenBank/DDBJ whole genome shotgun (WGS) entry which is preliminary data.</text>
</comment>
<dbReference type="Gene3D" id="3.40.720.10">
    <property type="entry name" value="Alkaline Phosphatase, subunit A"/>
    <property type="match status" value="1"/>
</dbReference>
<protein>
    <submittedName>
        <fullName evidence="1">Alkaline phosphatase family protein</fullName>
    </submittedName>
</protein>
<dbReference type="OrthoDB" id="9777768at2"/>
<evidence type="ECO:0000313" key="2">
    <source>
        <dbReference type="Proteomes" id="UP000322918"/>
    </source>
</evidence>
<dbReference type="SUPFAM" id="SSF53649">
    <property type="entry name" value="Alkaline phosphatase-like"/>
    <property type="match status" value="1"/>
</dbReference>
<dbReference type="PANTHER" id="PTHR10151:SF120">
    <property type="entry name" value="BIS(5'-ADENOSYL)-TRIPHOSPHATASE"/>
    <property type="match status" value="1"/>
</dbReference>
<reference evidence="1 2" key="1">
    <citation type="submission" date="2019-09" db="EMBL/GenBank/DDBJ databases">
        <title>Pararcticibacter amylolyticus gen. nov., sp. nov., isolated from a rottenly hemp rope, and reclassification of Pedobacter tournemirensis as Pararcticibacter tournemirensis comb. nov.</title>
        <authorList>
            <person name="Cai Y."/>
        </authorList>
    </citation>
    <scope>NUCLEOTIDE SEQUENCE [LARGE SCALE GENOMIC DNA]</scope>
    <source>
        <strain evidence="1 2">TF5-37.2-LB10</strain>
    </source>
</reference>
<keyword evidence="2" id="KW-1185">Reference proteome</keyword>
<sequence length="488" mass="55782">MFFSCKGRRCLICFYCVLTKKRVVFYLVDGARPDILSGLVAGGLLPNFARIAEEGTYRTATSCFPSTTGPAYLPFLTGHFPGTIGITGIRWFDKTEFKKSRVNRYAMRSYCGPEAALFNTDMPDDKPTLFELMGRAYNLYNMITRSVPDEFDLGKKGKKLLYTRAHFLKRHHPVDLQGHQRMMDMLRSGNDFDFLFSVFPSVDWDSHYYHYRDNRTVEAYKIADQSLGEVREFLEKKGWWKDTLFVLTSDHGLTPTHSHLDLGDWMTAHDLKSVYYPVIWKRAPKSAVMISGNSFGSIHLLNHQGAHVLREQELKQCFGDERMKALLGEDAVNFIAYRGEEENSFYVENDNGRACIRKSKAAYSYHADSGDPFSLGNDLITKTHREALESTFDSPYPDALVQIAQLFQSRRAGDVVVGAKRGFDLRDFWEYPEHRGSHGSLDKDHMLVPLLYNQRGWASHPARTADIFNTILKWSGRKVISGEGESLF</sequence>
<evidence type="ECO:0000313" key="1">
    <source>
        <dbReference type="EMBL" id="KAA8482913.1"/>
    </source>
</evidence>
<dbReference type="PANTHER" id="PTHR10151">
    <property type="entry name" value="ECTONUCLEOTIDE PYROPHOSPHATASE/PHOSPHODIESTERASE"/>
    <property type="match status" value="1"/>
</dbReference>
<name>A0A5M9H7K0_9SPHI</name>